<name>A0AAD2ADV5_9LAMI</name>
<sequence length="386" mass="42895">MAAELDEGKFWLPPQFLTDDLLIDGQNKIHQTKKTDDFSFAFGNSFGPFSDLSSPVESVMGSTETESDEDDYMTELTRKIAQSTIQDSRYSVENKKGWWVSGSPQSTLCSVMGRCGCNPGSGLRSPNCLSKVPSPPDAYRENPTSLDLLSAAAEEVARMKTMEEINGFHSTNYRVGVDGLLVPHRIHGAATVPSKNPNRCSDFYPNYTHLSSQHIQVTQFLQLKEQQMIKQPQHGQMKCGYPQMVQNGGRPNELSIDALSTVQQSQKQQQPGSGMRALFLGDPGTKKERTGTGVFLPRRVGAPTETRKKPGCSTVLLPDRVVQALNLNLESMDPQPPNRANGNFTPDYAAAVKYRNNVVMAQQRKNQRSVPVTNQDHLRLPQEWTY</sequence>
<dbReference type="EMBL" id="OU503054">
    <property type="protein sequence ID" value="CAI9783292.1"/>
    <property type="molecule type" value="Genomic_DNA"/>
</dbReference>
<organism evidence="1 2">
    <name type="scientific">Fraxinus pennsylvanica</name>
    <dbReference type="NCBI Taxonomy" id="56036"/>
    <lineage>
        <taxon>Eukaryota</taxon>
        <taxon>Viridiplantae</taxon>
        <taxon>Streptophyta</taxon>
        <taxon>Embryophyta</taxon>
        <taxon>Tracheophyta</taxon>
        <taxon>Spermatophyta</taxon>
        <taxon>Magnoliopsida</taxon>
        <taxon>eudicotyledons</taxon>
        <taxon>Gunneridae</taxon>
        <taxon>Pentapetalae</taxon>
        <taxon>asterids</taxon>
        <taxon>lamiids</taxon>
        <taxon>Lamiales</taxon>
        <taxon>Oleaceae</taxon>
        <taxon>Oleeae</taxon>
        <taxon>Fraxinus</taxon>
    </lineage>
</organism>
<protein>
    <submittedName>
        <fullName evidence="1">Uncharacterized protein</fullName>
    </submittedName>
</protein>
<keyword evidence="2" id="KW-1185">Reference proteome</keyword>
<evidence type="ECO:0000313" key="2">
    <source>
        <dbReference type="Proteomes" id="UP000834106"/>
    </source>
</evidence>
<dbReference type="PANTHER" id="PTHR33356:SF5">
    <property type="entry name" value="TIP41-LIKE PROTEIN"/>
    <property type="match status" value="1"/>
</dbReference>
<proteinExistence type="predicted"/>
<evidence type="ECO:0000313" key="1">
    <source>
        <dbReference type="EMBL" id="CAI9783292.1"/>
    </source>
</evidence>
<dbReference type="Proteomes" id="UP000834106">
    <property type="component" value="Chromosome 19"/>
</dbReference>
<dbReference type="PANTHER" id="PTHR33356">
    <property type="entry name" value="TIP41-LIKE PROTEIN"/>
    <property type="match status" value="1"/>
</dbReference>
<dbReference type="AlphaFoldDB" id="A0AAD2ADV5"/>
<gene>
    <name evidence="1" type="ORF">FPE_LOCUS30722</name>
</gene>
<accession>A0AAD2ADV5</accession>
<reference evidence="1" key="1">
    <citation type="submission" date="2023-05" db="EMBL/GenBank/DDBJ databases">
        <authorList>
            <person name="Huff M."/>
        </authorList>
    </citation>
    <scope>NUCLEOTIDE SEQUENCE</scope>
</reference>